<evidence type="ECO:0000313" key="1">
    <source>
        <dbReference type="EMBL" id="SFG28040.1"/>
    </source>
</evidence>
<protein>
    <submittedName>
        <fullName evidence="1">Uncharacterized protein</fullName>
    </submittedName>
</protein>
<name>A0A1I2QJ95_9ACTN</name>
<gene>
    <name evidence="1" type="ORF">SAMN02787118_11857</name>
</gene>
<accession>A0A1I2QJ95</accession>
<dbReference type="AlphaFoldDB" id="A0A1I2QJ95"/>
<proteinExistence type="predicted"/>
<dbReference type="Proteomes" id="UP000181942">
    <property type="component" value="Unassembled WGS sequence"/>
</dbReference>
<organism evidence="1 2">
    <name type="scientific">Streptomyces mirabilis</name>
    <dbReference type="NCBI Taxonomy" id="68239"/>
    <lineage>
        <taxon>Bacteria</taxon>
        <taxon>Bacillati</taxon>
        <taxon>Actinomycetota</taxon>
        <taxon>Actinomycetes</taxon>
        <taxon>Kitasatosporales</taxon>
        <taxon>Streptomycetaceae</taxon>
        <taxon>Streptomyces</taxon>
    </lineage>
</organism>
<dbReference type="EMBL" id="FONR01000018">
    <property type="protein sequence ID" value="SFG28040.1"/>
    <property type="molecule type" value="Genomic_DNA"/>
</dbReference>
<reference evidence="1 2" key="1">
    <citation type="submission" date="2016-10" db="EMBL/GenBank/DDBJ databases">
        <authorList>
            <person name="de Groot N.N."/>
        </authorList>
    </citation>
    <scope>NUCLEOTIDE SEQUENCE [LARGE SCALE GENOMIC DNA]</scope>
    <source>
        <strain evidence="1 2">OK461</strain>
    </source>
</reference>
<evidence type="ECO:0000313" key="2">
    <source>
        <dbReference type="Proteomes" id="UP000181942"/>
    </source>
</evidence>
<sequence>MVQRLRRRIEGYFFAIPMPRPLTGVKRRFADLEGFVKAPNVIEDLREGTQCPAFAVQVTLHSECLQRRIKDRNPIIEVAAQMKKLVQRKGEINADVVARLDSCNEIRSLFLKPLKGFDLVLPMPIAFLQDEVGGGRRREIEEKDPLQREFTLVQFGKFPPLLVRVEAKQVMQSPASPCCAGLDQVRPSQILKGDFNIRIAREVRRGTGGNVGSWIERQQPKNTSLVFTQL</sequence>